<organism evidence="1 2">
    <name type="scientific">Pseudomonas putida</name>
    <name type="common">Arthrobacter siderocapsulatus</name>
    <dbReference type="NCBI Taxonomy" id="303"/>
    <lineage>
        <taxon>Bacteria</taxon>
        <taxon>Pseudomonadati</taxon>
        <taxon>Pseudomonadota</taxon>
        <taxon>Gammaproteobacteria</taxon>
        <taxon>Pseudomonadales</taxon>
        <taxon>Pseudomonadaceae</taxon>
        <taxon>Pseudomonas</taxon>
    </lineage>
</organism>
<dbReference type="AlphaFoldDB" id="A0A2Z4RQK1"/>
<accession>A0A2Z4RQK1</accession>
<name>A0A2Z4RQK1_PSEPU</name>
<dbReference type="EMBL" id="CP029693">
    <property type="protein sequence ID" value="AWY43247.1"/>
    <property type="molecule type" value="Genomic_DNA"/>
</dbReference>
<protein>
    <submittedName>
        <fullName evidence="1">Uncharacterized protein</fullName>
    </submittedName>
</protein>
<proteinExistence type="predicted"/>
<sequence>MLAMVANDNAGCQVSRGVCASIASMLAPTGFMSWRRARVERRSCARASRSRSRPPRTAR</sequence>
<evidence type="ECO:0000313" key="2">
    <source>
        <dbReference type="Proteomes" id="UP000250299"/>
    </source>
</evidence>
<dbReference type="Proteomes" id="UP000250299">
    <property type="component" value="Chromosome"/>
</dbReference>
<evidence type="ECO:0000313" key="1">
    <source>
        <dbReference type="EMBL" id="AWY43247.1"/>
    </source>
</evidence>
<gene>
    <name evidence="1" type="ORF">DKY63_26350</name>
</gene>
<reference evidence="1 2" key="1">
    <citation type="submission" date="2018-05" db="EMBL/GenBank/DDBJ databases">
        <title>Whole genome sequence of Pseudomonas putida JBC17.</title>
        <authorList>
            <person name="Lee Y.H."/>
            <person name="David K."/>
        </authorList>
    </citation>
    <scope>NUCLEOTIDE SEQUENCE [LARGE SCALE GENOMIC DNA]</scope>
    <source>
        <strain evidence="1 2">JBC17</strain>
    </source>
</reference>